<reference evidence="2 3" key="1">
    <citation type="submission" date="2021-03" db="EMBL/GenBank/DDBJ databases">
        <title>Genomic Encyclopedia of Type Strains, Phase IV (KMG-IV): sequencing the most valuable type-strain genomes for metagenomic binning, comparative biology and taxonomic classification.</title>
        <authorList>
            <person name="Goeker M."/>
        </authorList>
    </citation>
    <scope>NUCLEOTIDE SEQUENCE [LARGE SCALE GENOMIC DNA]</scope>
    <source>
        <strain evidence="2 3">DSM 26675</strain>
    </source>
</reference>
<comment type="caution">
    <text evidence="2">The sequence shown here is derived from an EMBL/GenBank/DDBJ whole genome shotgun (WGS) entry which is preliminary data.</text>
</comment>
<keyword evidence="1" id="KW-0472">Membrane</keyword>
<keyword evidence="1" id="KW-1133">Transmembrane helix</keyword>
<dbReference type="EMBL" id="JAGIKZ010000020">
    <property type="protein sequence ID" value="MBP2242457.1"/>
    <property type="molecule type" value="Genomic_DNA"/>
</dbReference>
<feature type="transmembrane region" description="Helical" evidence="1">
    <location>
        <begin position="91"/>
        <end position="108"/>
    </location>
</feature>
<evidence type="ECO:0000313" key="2">
    <source>
        <dbReference type="EMBL" id="MBP2242457.1"/>
    </source>
</evidence>
<name>A0ABS4RHS0_9BACI</name>
<keyword evidence="1" id="KW-0812">Transmembrane</keyword>
<protein>
    <submittedName>
        <fullName evidence="2">Magnesium-transporting ATPase (P-type)</fullName>
    </submittedName>
</protein>
<keyword evidence="3" id="KW-1185">Reference proteome</keyword>
<organism evidence="2 3">
    <name type="scientific">Cytobacillus eiseniae</name>
    <dbReference type="NCBI Taxonomy" id="762947"/>
    <lineage>
        <taxon>Bacteria</taxon>
        <taxon>Bacillati</taxon>
        <taxon>Bacillota</taxon>
        <taxon>Bacilli</taxon>
        <taxon>Bacillales</taxon>
        <taxon>Bacillaceae</taxon>
        <taxon>Cytobacillus</taxon>
    </lineage>
</organism>
<proteinExistence type="predicted"/>
<evidence type="ECO:0000256" key="1">
    <source>
        <dbReference type="SAM" id="Phobius"/>
    </source>
</evidence>
<feature type="transmembrane region" description="Helical" evidence="1">
    <location>
        <begin position="120"/>
        <end position="139"/>
    </location>
</feature>
<sequence length="153" mass="17779">MLNGVKQLSRWKSIWIIGLLTVVCNFSYASINIYKYYLYKEVISLNSETYSLLKNLTNYQDVTLSIILVLFILSTWIVIRKQDDSLLLSHALLYTILMISLLICNFIITKLFSASFNETFWAINNFIIINAVVLIYSLIKTSLKQCKLNKNNF</sequence>
<feature type="transmembrane region" description="Helical" evidence="1">
    <location>
        <begin position="62"/>
        <end position="79"/>
    </location>
</feature>
<accession>A0ABS4RHS0</accession>
<evidence type="ECO:0000313" key="3">
    <source>
        <dbReference type="Proteomes" id="UP001519293"/>
    </source>
</evidence>
<feature type="transmembrane region" description="Helical" evidence="1">
    <location>
        <begin position="12"/>
        <end position="31"/>
    </location>
</feature>
<gene>
    <name evidence="2" type="ORF">J2Z40_003031</name>
</gene>
<dbReference type="Proteomes" id="UP001519293">
    <property type="component" value="Unassembled WGS sequence"/>
</dbReference>